<accession>A0AAD4E5C4</accession>
<reference evidence="1" key="1">
    <citation type="journal article" date="2020" name="New Phytol.">
        <title>Comparative genomics reveals dynamic genome evolution in host specialist ectomycorrhizal fungi.</title>
        <authorList>
            <person name="Lofgren L.A."/>
            <person name="Nguyen N.H."/>
            <person name="Vilgalys R."/>
            <person name="Ruytinx J."/>
            <person name="Liao H.L."/>
            <person name="Branco S."/>
            <person name="Kuo A."/>
            <person name="LaButti K."/>
            <person name="Lipzen A."/>
            <person name="Andreopoulos W."/>
            <person name="Pangilinan J."/>
            <person name="Riley R."/>
            <person name="Hundley H."/>
            <person name="Na H."/>
            <person name="Barry K."/>
            <person name="Grigoriev I.V."/>
            <person name="Stajich J.E."/>
            <person name="Kennedy P.G."/>
        </authorList>
    </citation>
    <scope>NUCLEOTIDE SEQUENCE</scope>
    <source>
        <strain evidence="1">FC203</strain>
    </source>
</reference>
<keyword evidence="2" id="KW-1185">Reference proteome</keyword>
<protein>
    <submittedName>
        <fullName evidence="1">Uncharacterized protein</fullName>
    </submittedName>
</protein>
<comment type="caution">
    <text evidence="1">The sequence shown here is derived from an EMBL/GenBank/DDBJ whole genome shotgun (WGS) entry which is preliminary data.</text>
</comment>
<evidence type="ECO:0000313" key="1">
    <source>
        <dbReference type="EMBL" id="KAG1900009.1"/>
    </source>
</evidence>
<dbReference type="AlphaFoldDB" id="A0AAD4E5C4"/>
<dbReference type="RefSeq" id="XP_041225585.1">
    <property type="nucleotide sequence ID" value="XM_041375155.1"/>
</dbReference>
<dbReference type="Proteomes" id="UP001195769">
    <property type="component" value="Unassembled WGS sequence"/>
</dbReference>
<dbReference type="GeneID" id="64669453"/>
<dbReference type="EMBL" id="JABBWK010000029">
    <property type="protein sequence ID" value="KAG1900009.1"/>
    <property type="molecule type" value="Genomic_DNA"/>
</dbReference>
<gene>
    <name evidence="1" type="ORF">F5891DRAFT_953041</name>
</gene>
<organism evidence="1 2">
    <name type="scientific">Suillus fuscotomentosus</name>
    <dbReference type="NCBI Taxonomy" id="1912939"/>
    <lineage>
        <taxon>Eukaryota</taxon>
        <taxon>Fungi</taxon>
        <taxon>Dikarya</taxon>
        <taxon>Basidiomycota</taxon>
        <taxon>Agaricomycotina</taxon>
        <taxon>Agaricomycetes</taxon>
        <taxon>Agaricomycetidae</taxon>
        <taxon>Boletales</taxon>
        <taxon>Suillineae</taxon>
        <taxon>Suillaceae</taxon>
        <taxon>Suillus</taxon>
    </lineage>
</organism>
<sequence length="218" mass="24388">MHCANDLLKKSLSPVNANCIWRTDRSYFYLTETPGVSPGCINVSPCWFQQGHEVNNADVSCCPEISASLKGPQGVTIIKSMRRPSLLALAALRVMHPSLYWSSLRTTLEVGHWAYSSGQTKMYERIRHWALVFTGVAVMANHQSPAHRDPKCCPEWFDLMTSVSNYRSARMTLHNLGIELMYDSGVMVAVLRSAYPPCSGHADRRPMGVGMVHERQCS</sequence>
<evidence type="ECO:0000313" key="2">
    <source>
        <dbReference type="Proteomes" id="UP001195769"/>
    </source>
</evidence>
<proteinExistence type="predicted"/>
<name>A0AAD4E5C4_9AGAM</name>